<dbReference type="EMBL" id="LAPT01000040">
    <property type="protein sequence ID" value="PXF31510.1"/>
    <property type="molecule type" value="Genomic_DNA"/>
</dbReference>
<dbReference type="CDD" id="cd06261">
    <property type="entry name" value="TM_PBP2"/>
    <property type="match status" value="1"/>
</dbReference>
<feature type="transmembrane region" description="Helical" evidence="8">
    <location>
        <begin position="9"/>
        <end position="30"/>
    </location>
</feature>
<keyword evidence="11" id="KW-1185">Reference proteome</keyword>
<evidence type="ECO:0000256" key="3">
    <source>
        <dbReference type="ARBA" id="ARBA00022475"/>
    </source>
</evidence>
<accession>A0ABX5LXW2</accession>
<name>A0ABX5LXW2_9GAMM</name>
<keyword evidence="3" id="KW-1003">Cell membrane</keyword>
<feature type="transmembrane region" description="Helical" evidence="8">
    <location>
        <begin position="194"/>
        <end position="217"/>
    </location>
</feature>
<dbReference type="PROSITE" id="PS50928">
    <property type="entry name" value="ABC_TM1"/>
    <property type="match status" value="1"/>
</dbReference>
<comment type="caution">
    <text evidence="10">The sequence shown here is derived from an EMBL/GenBank/DDBJ whole genome shotgun (WGS) entry which is preliminary data.</text>
</comment>
<dbReference type="InterPro" id="IPR000515">
    <property type="entry name" value="MetI-like"/>
</dbReference>
<keyword evidence="5 8" id="KW-1133">Transmembrane helix</keyword>
<keyword evidence="4 8" id="KW-0812">Transmembrane</keyword>
<dbReference type="RefSeq" id="WP_110187078.1">
    <property type="nucleotide sequence ID" value="NZ_CP177354.1"/>
</dbReference>
<dbReference type="Pfam" id="PF19300">
    <property type="entry name" value="BPD_transp_1_N"/>
    <property type="match status" value="1"/>
</dbReference>
<reference evidence="10 11" key="1">
    <citation type="submission" date="2015-03" db="EMBL/GenBank/DDBJ databases">
        <authorList>
            <person name="Krishnan R."/>
            <person name="Midha S."/>
            <person name="Patil P.B."/>
            <person name="Rameshkumar N."/>
        </authorList>
    </citation>
    <scope>NUCLEOTIDE SEQUENCE [LARGE SCALE GENOMIC DNA]</scope>
    <source>
        <strain evidence="10 11">L1E11</strain>
    </source>
</reference>
<feature type="transmembrane region" description="Helical" evidence="8">
    <location>
        <begin position="256"/>
        <end position="282"/>
    </location>
</feature>
<evidence type="ECO:0000256" key="7">
    <source>
        <dbReference type="ARBA" id="ARBA00024202"/>
    </source>
</evidence>
<keyword evidence="2 8" id="KW-0813">Transport</keyword>
<keyword evidence="6 8" id="KW-0472">Membrane</keyword>
<feature type="transmembrane region" description="Helical" evidence="8">
    <location>
        <begin position="100"/>
        <end position="123"/>
    </location>
</feature>
<dbReference type="PANTHER" id="PTHR43163:SF6">
    <property type="entry name" value="DIPEPTIDE TRANSPORT SYSTEM PERMEASE PROTEIN DPPB-RELATED"/>
    <property type="match status" value="1"/>
</dbReference>
<comment type="similarity">
    <text evidence="7">Belongs to the binding-protein-dependent transport system permease family. OppBC subfamily.</text>
</comment>
<evidence type="ECO:0000259" key="9">
    <source>
        <dbReference type="PROSITE" id="PS50928"/>
    </source>
</evidence>
<organism evidence="10 11">
    <name type="scientific">Pokkaliibacter plantistimulans</name>
    <dbReference type="NCBI Taxonomy" id="1635171"/>
    <lineage>
        <taxon>Bacteria</taxon>
        <taxon>Pseudomonadati</taxon>
        <taxon>Pseudomonadota</taxon>
        <taxon>Gammaproteobacteria</taxon>
        <taxon>Oceanospirillales</taxon>
        <taxon>Balneatrichaceae</taxon>
        <taxon>Pokkaliibacter</taxon>
    </lineage>
</organism>
<dbReference type="Proteomes" id="UP000248090">
    <property type="component" value="Unassembled WGS sequence"/>
</dbReference>
<dbReference type="PANTHER" id="PTHR43163">
    <property type="entry name" value="DIPEPTIDE TRANSPORT SYSTEM PERMEASE PROTEIN DPPB-RELATED"/>
    <property type="match status" value="1"/>
</dbReference>
<evidence type="ECO:0000256" key="6">
    <source>
        <dbReference type="ARBA" id="ARBA00023136"/>
    </source>
</evidence>
<dbReference type="Gene3D" id="1.10.3720.10">
    <property type="entry name" value="MetI-like"/>
    <property type="match status" value="1"/>
</dbReference>
<evidence type="ECO:0000256" key="2">
    <source>
        <dbReference type="ARBA" id="ARBA00022448"/>
    </source>
</evidence>
<evidence type="ECO:0000256" key="5">
    <source>
        <dbReference type="ARBA" id="ARBA00022989"/>
    </source>
</evidence>
<evidence type="ECO:0000256" key="4">
    <source>
        <dbReference type="ARBA" id="ARBA00022692"/>
    </source>
</evidence>
<dbReference type="SUPFAM" id="SSF161098">
    <property type="entry name" value="MetI-like"/>
    <property type="match status" value="1"/>
</dbReference>
<evidence type="ECO:0000256" key="8">
    <source>
        <dbReference type="RuleBase" id="RU363032"/>
    </source>
</evidence>
<comment type="subcellular location">
    <subcellularLocation>
        <location evidence="1 8">Cell membrane</location>
        <topology evidence="1 8">Multi-pass membrane protein</topology>
    </subcellularLocation>
</comment>
<feature type="domain" description="ABC transmembrane type-1" evidence="9">
    <location>
        <begin position="96"/>
        <end position="325"/>
    </location>
</feature>
<feature type="transmembrane region" description="Helical" evidence="8">
    <location>
        <begin position="144"/>
        <end position="162"/>
    </location>
</feature>
<feature type="transmembrane region" description="Helical" evidence="8">
    <location>
        <begin position="302"/>
        <end position="328"/>
    </location>
</feature>
<gene>
    <name evidence="10" type="ORF">WH50_09385</name>
</gene>
<dbReference type="InterPro" id="IPR045621">
    <property type="entry name" value="BPD_transp_1_N"/>
</dbReference>
<protein>
    <submittedName>
        <fullName evidence="10">Peptide ABC transporter permease</fullName>
    </submittedName>
</protein>
<evidence type="ECO:0000256" key="1">
    <source>
        <dbReference type="ARBA" id="ARBA00004651"/>
    </source>
</evidence>
<dbReference type="InterPro" id="IPR035906">
    <property type="entry name" value="MetI-like_sf"/>
</dbReference>
<proteinExistence type="inferred from homology"/>
<evidence type="ECO:0000313" key="10">
    <source>
        <dbReference type="EMBL" id="PXF31510.1"/>
    </source>
</evidence>
<evidence type="ECO:0000313" key="11">
    <source>
        <dbReference type="Proteomes" id="UP000248090"/>
    </source>
</evidence>
<dbReference type="Pfam" id="PF00528">
    <property type="entry name" value="BPD_transp_1"/>
    <property type="match status" value="1"/>
</dbReference>
<sequence length="336" mass="36991">MLQFIFRRLLLVVPTFIGITLLTFFLIRLIPGDPIELLAGERGVDPARHAMLMAQMGLDQPILVQYMHYIADVLRGNLGTSISTREPVLHEFLTLFPATVELSLCATLFAIIIGLPAGILAAVKRGSVFDHSVMTISLTGYSMPIFWWALLLMLVFSVNLGWTPVSGRIDVTYWVDDVTGFMLIDSLLSDDKGAFISTLSHLILPSIVLGTIPLAVIARMTRSSMLEVLGEDYIRTARAKGLAPKRVIFIHALRNALIPVITVIGLQVGTLLAGAILTETIFAWPGVGKWLIEAIHRRDYPVVQGGILIVATLIILVNLLVDILYGVVNPRIRHNK</sequence>